<sequence length="578" mass="65631">MIRIIEIENIKGIDQKTLDLGIYPNKPSLLVAPNGFGKSSLATAFNSMNNNRILLAEDDLHAENISNLPRIAIEYVKEDNSVLNLEATNNSNTISSHFDYFVINNLTKPKGIGSRFGNATARLEIKDVVLVDRIPTNTSFGYSFTNSKTAFGNCGKVLPNANSVLNNLVLVEKLSESYQALERANGLLIQRRLNEIIARINAQDQTATANVLNNWVSLNCLNDLKQINYLNTIGDLINEFDIGYNCETKSYLAAIQLVTLYNSNSNNFKAACVFSNYRLDKQRFDETLTTFNCTWRNISTSQTGGKLVVKFPQAIHISNGQRDILTFISMLFRAKRHLKKGANILIIDEVFDYLDDANLTAAQYYITQFIKEYKLANKRIYPLILTHLNPNYFKNFTFSNQKVYYLNKSNIQVVQGIINLLRNRDDLTIKAEVSKYLLHYDPGTINKRNEFRALSIPELWGENDNFETHVNNEVQNYLTDIPYDPFAVCGALRLKIERIAYDKLQSPEARTAFIGTHKTRSKLEKAEEMGIVSPESHYLLGIIYNEGMHWKLNQDNVSPIASKLENLTIKKLIADVFA</sequence>
<dbReference type="Gene3D" id="3.40.50.300">
    <property type="entry name" value="P-loop containing nucleotide triphosphate hydrolases"/>
    <property type="match status" value="1"/>
</dbReference>
<dbReference type="RefSeq" id="WP_160131735.1">
    <property type="nucleotide sequence ID" value="NZ_CP019288.1"/>
</dbReference>
<gene>
    <name evidence="1" type="ORF">IMCC3317_46500</name>
</gene>
<dbReference type="OrthoDB" id="1068645at2"/>
<name>A0A7L4ZRG9_9FLAO</name>
<dbReference type="EMBL" id="CP019288">
    <property type="protein sequence ID" value="QHI39245.1"/>
    <property type="molecule type" value="Genomic_DNA"/>
</dbReference>
<dbReference type="SUPFAM" id="SSF52540">
    <property type="entry name" value="P-loop containing nucleoside triphosphate hydrolases"/>
    <property type="match status" value="1"/>
</dbReference>
<dbReference type="AlphaFoldDB" id="A0A7L4ZRG9"/>
<protein>
    <submittedName>
        <fullName evidence="1">Uncharacterized protein</fullName>
    </submittedName>
</protein>
<keyword evidence="2" id="KW-1185">Reference proteome</keyword>
<dbReference type="Proteomes" id="UP000464657">
    <property type="component" value="Chromosome"/>
</dbReference>
<dbReference type="InterPro" id="IPR027417">
    <property type="entry name" value="P-loop_NTPase"/>
</dbReference>
<dbReference type="KEGG" id="kan:IMCC3317_46500"/>
<evidence type="ECO:0000313" key="1">
    <source>
        <dbReference type="EMBL" id="QHI39245.1"/>
    </source>
</evidence>
<accession>A0A7L4ZRG9</accession>
<organism evidence="1 2">
    <name type="scientific">Kordia antarctica</name>
    <dbReference type="NCBI Taxonomy" id="1218801"/>
    <lineage>
        <taxon>Bacteria</taxon>
        <taxon>Pseudomonadati</taxon>
        <taxon>Bacteroidota</taxon>
        <taxon>Flavobacteriia</taxon>
        <taxon>Flavobacteriales</taxon>
        <taxon>Flavobacteriaceae</taxon>
        <taxon>Kordia</taxon>
    </lineage>
</organism>
<proteinExistence type="predicted"/>
<reference evidence="1 2" key="1">
    <citation type="journal article" date="2013" name="Int. J. Syst. Evol. Microbiol.">
        <title>Kordia antarctica sp. nov., isolated from Antarctic seawater.</title>
        <authorList>
            <person name="Baek K."/>
            <person name="Choi A."/>
            <person name="Kang I."/>
            <person name="Lee K."/>
            <person name="Cho J.C."/>
        </authorList>
    </citation>
    <scope>NUCLEOTIDE SEQUENCE [LARGE SCALE GENOMIC DNA]</scope>
    <source>
        <strain evidence="1 2">IMCC3317</strain>
    </source>
</reference>
<evidence type="ECO:0000313" key="2">
    <source>
        <dbReference type="Proteomes" id="UP000464657"/>
    </source>
</evidence>